<dbReference type="InterPro" id="IPR050832">
    <property type="entry name" value="Bact_Acetyltransf"/>
</dbReference>
<proteinExistence type="predicted"/>
<keyword evidence="5" id="KW-1185">Reference proteome</keyword>
<dbReference type="PROSITE" id="PS51186">
    <property type="entry name" value="GNAT"/>
    <property type="match status" value="1"/>
</dbReference>
<evidence type="ECO:0000313" key="4">
    <source>
        <dbReference type="EMBL" id="ANP71382.1"/>
    </source>
</evidence>
<dbReference type="PANTHER" id="PTHR43877">
    <property type="entry name" value="AMINOALKYLPHOSPHONATE N-ACETYLTRANSFERASE-RELATED-RELATED"/>
    <property type="match status" value="1"/>
</dbReference>
<evidence type="ECO:0000256" key="2">
    <source>
        <dbReference type="ARBA" id="ARBA00023315"/>
    </source>
</evidence>
<keyword evidence="2" id="KW-0012">Acyltransferase</keyword>
<reference evidence="4 5" key="1">
    <citation type="submission" date="2016-06" db="EMBL/GenBank/DDBJ databases">
        <title>Genome sequencing of Cryobacterium arcticum PAMC 27867.</title>
        <authorList>
            <person name="Lee J."/>
            <person name="Kim O.-S."/>
        </authorList>
    </citation>
    <scope>NUCLEOTIDE SEQUENCE [LARGE SCALE GENOMIC DNA]</scope>
    <source>
        <strain evidence="4 5">PAMC 27867</strain>
    </source>
</reference>
<dbReference type="Pfam" id="PF00583">
    <property type="entry name" value="Acetyltransf_1"/>
    <property type="match status" value="1"/>
</dbReference>
<accession>A0A1B1BFM5</accession>
<dbReference type="KEGG" id="cart:PA27867_0409"/>
<dbReference type="GO" id="GO:0016747">
    <property type="term" value="F:acyltransferase activity, transferring groups other than amino-acyl groups"/>
    <property type="evidence" value="ECO:0007669"/>
    <property type="project" value="InterPro"/>
</dbReference>
<dbReference type="STRING" id="670052.PA27867_0409"/>
<evidence type="ECO:0000259" key="3">
    <source>
        <dbReference type="PROSITE" id="PS51186"/>
    </source>
</evidence>
<dbReference type="EMBL" id="CP016282">
    <property type="protein sequence ID" value="ANP71382.1"/>
    <property type="molecule type" value="Genomic_DNA"/>
</dbReference>
<evidence type="ECO:0000256" key="1">
    <source>
        <dbReference type="ARBA" id="ARBA00022679"/>
    </source>
</evidence>
<dbReference type="Proteomes" id="UP000092582">
    <property type="component" value="Chromosome 1"/>
</dbReference>
<dbReference type="InterPro" id="IPR000182">
    <property type="entry name" value="GNAT_dom"/>
</dbReference>
<evidence type="ECO:0000313" key="5">
    <source>
        <dbReference type="Proteomes" id="UP000092582"/>
    </source>
</evidence>
<dbReference type="AlphaFoldDB" id="A0A1B1BFM5"/>
<dbReference type="PATRIC" id="fig|670052.7.peg.430"/>
<organism evidence="4 5">
    <name type="scientific">Cryobacterium arcticum</name>
    <dbReference type="NCBI Taxonomy" id="670052"/>
    <lineage>
        <taxon>Bacteria</taxon>
        <taxon>Bacillati</taxon>
        <taxon>Actinomycetota</taxon>
        <taxon>Actinomycetes</taxon>
        <taxon>Micrococcales</taxon>
        <taxon>Microbacteriaceae</taxon>
        <taxon>Cryobacterium</taxon>
    </lineage>
</organism>
<protein>
    <submittedName>
        <fullName evidence="4">Acetyltransferase</fullName>
    </submittedName>
</protein>
<dbReference type="OrthoDB" id="9799092at2"/>
<dbReference type="RefSeq" id="WP_066598834.1">
    <property type="nucleotide sequence ID" value="NZ_CP016282.1"/>
</dbReference>
<keyword evidence="1 4" id="KW-0808">Transferase</keyword>
<gene>
    <name evidence="4" type="ORF">PA27867_0409</name>
</gene>
<feature type="domain" description="N-acetyltransferase" evidence="3">
    <location>
        <begin position="9"/>
        <end position="162"/>
    </location>
</feature>
<dbReference type="SUPFAM" id="SSF55729">
    <property type="entry name" value="Acyl-CoA N-acyltransferases (Nat)"/>
    <property type="match status" value="1"/>
</dbReference>
<dbReference type="InterPro" id="IPR016181">
    <property type="entry name" value="Acyl_CoA_acyltransferase"/>
</dbReference>
<name>A0A1B1BFM5_9MICO</name>
<dbReference type="Gene3D" id="3.40.630.30">
    <property type="match status" value="1"/>
</dbReference>
<dbReference type="CDD" id="cd04301">
    <property type="entry name" value="NAT_SF"/>
    <property type="match status" value="1"/>
</dbReference>
<sequence>MTPTHPLSLVIEPISSAEDAQAFRELNEEWISRLFTLEEADRAQLNNPGARIVGPGGTVLIARLGVERVGCVALVPTGNGVFELSKMAVRPALRGHGAGRQLILAAIDAATGLGARSLFLGSSTKLPNAVHLYESVGFTHVPADRIGPMPYARADVFMELPL</sequence>